<keyword evidence="5" id="KW-0964">Secreted</keyword>
<dbReference type="Proteomes" id="UP000198341">
    <property type="component" value="Chromosome 8"/>
</dbReference>
<dbReference type="AlphaFoldDB" id="K8EHT5"/>
<dbReference type="eggNOG" id="ENOG502QS4Q">
    <property type="taxonomic scope" value="Eukaryota"/>
</dbReference>
<evidence type="ECO:0000256" key="8">
    <source>
        <dbReference type="ARBA" id="ARBA00023295"/>
    </source>
</evidence>
<name>K8EHT5_9CHLO</name>
<dbReference type="GO" id="GO:0016985">
    <property type="term" value="F:mannan endo-1,4-beta-mannosidase activity"/>
    <property type="evidence" value="ECO:0007669"/>
    <property type="project" value="UniProtKB-EC"/>
</dbReference>
<evidence type="ECO:0000256" key="10">
    <source>
        <dbReference type="SAM" id="SignalP"/>
    </source>
</evidence>
<comment type="similarity">
    <text evidence="3">Belongs to the glycosyl hydrolase 5 (cellulase A) family.</text>
</comment>
<dbReference type="GO" id="GO:0000272">
    <property type="term" value="P:polysaccharide catabolic process"/>
    <property type="evidence" value="ECO:0007669"/>
    <property type="project" value="InterPro"/>
</dbReference>
<feature type="signal peptide" evidence="10">
    <location>
        <begin position="1"/>
        <end position="33"/>
    </location>
</feature>
<dbReference type="EC" id="3.2.1.78" evidence="4"/>
<evidence type="ECO:0000256" key="1">
    <source>
        <dbReference type="ARBA" id="ARBA00001678"/>
    </source>
</evidence>
<feature type="chain" id="PRO_5003917423" description="mannan endo-1,4-beta-mannosidase" evidence="10">
    <location>
        <begin position="34"/>
        <end position="681"/>
    </location>
</feature>
<keyword evidence="8" id="KW-0326">Glycosidase</keyword>
<evidence type="ECO:0000313" key="12">
    <source>
        <dbReference type="EMBL" id="CCO17574.1"/>
    </source>
</evidence>
<dbReference type="GO" id="GO:0005576">
    <property type="term" value="C:extracellular region"/>
    <property type="evidence" value="ECO:0007669"/>
    <property type="project" value="UniProtKB-SubCell"/>
</dbReference>
<organism evidence="12 13">
    <name type="scientific">Bathycoccus prasinos</name>
    <dbReference type="NCBI Taxonomy" id="41875"/>
    <lineage>
        <taxon>Eukaryota</taxon>
        <taxon>Viridiplantae</taxon>
        <taxon>Chlorophyta</taxon>
        <taxon>Mamiellophyceae</taxon>
        <taxon>Mamiellales</taxon>
        <taxon>Bathycoccaceae</taxon>
        <taxon>Bathycoccus</taxon>
    </lineage>
</organism>
<comment type="catalytic activity">
    <reaction evidence="1">
        <text>Random hydrolysis of (1-&gt;4)-beta-D-mannosidic linkages in mannans, galactomannans and glucomannans.</text>
        <dbReference type="EC" id="3.2.1.78"/>
    </reaction>
</comment>
<proteinExistence type="inferred from homology"/>
<dbReference type="KEGG" id="bpg:Bathy08g02370"/>
<dbReference type="SUPFAM" id="SSF51445">
    <property type="entry name" value="(Trans)glycosidases"/>
    <property type="match status" value="1"/>
</dbReference>
<keyword evidence="7" id="KW-0378">Hydrolase</keyword>
<dbReference type="InterPro" id="IPR045053">
    <property type="entry name" value="MAN-like"/>
</dbReference>
<dbReference type="GeneID" id="19014216"/>
<evidence type="ECO:0000256" key="5">
    <source>
        <dbReference type="ARBA" id="ARBA00022525"/>
    </source>
</evidence>
<protein>
    <recommendedName>
        <fullName evidence="4">mannan endo-1,4-beta-mannosidase</fullName>
        <ecNumber evidence="4">3.2.1.78</ecNumber>
    </recommendedName>
</protein>
<gene>
    <name evidence="12" type="ORF">Bathy08g02370</name>
</gene>
<dbReference type="EMBL" id="FO082271">
    <property type="protein sequence ID" value="CCO17574.1"/>
    <property type="molecule type" value="Genomic_DNA"/>
</dbReference>
<keyword evidence="13" id="KW-1185">Reference proteome</keyword>
<dbReference type="Gene3D" id="3.20.20.80">
    <property type="entry name" value="Glycosidases"/>
    <property type="match status" value="1"/>
</dbReference>
<accession>K8EHT5</accession>
<keyword evidence="6 10" id="KW-0732">Signal</keyword>
<sequence>MTVNSSSRGQSHGAFARVLFVLVLFVCFRASSAQQSFNKRFIRRDGASFSFFSSSGGGLEREERFLALGANAFALLYEENGREEGQQMVDRVLDGAKTSGANVLRVWAFLDGDRKDFDGRALQKDVGVFEEENFQGLDRLLRKCEKRGIRLLLTLTNFWEDYGGVKQYCDWFGVKEKSEFFRDVRIKEAYKRYVRYVAERYKDDESVFAFQLINEPRMESGGGENGMVRDAIMSEWCQEMIQAFREVNMNHMLSLGSEGFYSSSSSFTNSANVNPFSDAGNWGVDFIKHSVGFDFLTVHLWVDDWLSDASEEEKLRFTDQWVRQHIRDAEALGLPILFEEFGKKKPISVRASYYERVYELATEATVAMIQREGGVFEQRTSLSPSAGGILFWHLGSLLKKQYDEDGYCVFVEDKEHEPILNIVKVYHDKIEAILKSATMSNVFVPPPFIPPFIPEMPPSFVPPFVKKKEECDEIETNARYDIAPFMRYNDVDNPEECCRLCHNSAPDGQDYPAKKTCEAFAHDSARTSCYVGEVKDPSNPKKTVGQTPGVNNNPGWTSGFSSHYRFIANPNIAPPLYSSPLPPPPPPRKPPELVAVSSRSTEHVITAVMEFSEKIDNFSYYLGAVYIDNDKAFVQSVTSSSRVFFATVKRVRTVGVNAPFGPIQRRLSFAYKGFPSVLFYA</sequence>
<dbReference type="Pfam" id="PF00150">
    <property type="entry name" value="Cellulase"/>
    <property type="match status" value="1"/>
</dbReference>
<dbReference type="InterPro" id="IPR001547">
    <property type="entry name" value="Glyco_hydro_5"/>
</dbReference>
<dbReference type="RefSeq" id="XP_007511453.1">
    <property type="nucleotide sequence ID" value="XM_007511391.1"/>
</dbReference>
<evidence type="ECO:0000256" key="7">
    <source>
        <dbReference type="ARBA" id="ARBA00022801"/>
    </source>
</evidence>
<evidence type="ECO:0000256" key="4">
    <source>
        <dbReference type="ARBA" id="ARBA00012706"/>
    </source>
</evidence>
<evidence type="ECO:0000256" key="3">
    <source>
        <dbReference type="ARBA" id="ARBA00005641"/>
    </source>
</evidence>
<evidence type="ECO:0000256" key="6">
    <source>
        <dbReference type="ARBA" id="ARBA00022729"/>
    </source>
</evidence>
<dbReference type="PANTHER" id="PTHR31451">
    <property type="match status" value="1"/>
</dbReference>
<evidence type="ECO:0000259" key="11">
    <source>
        <dbReference type="Pfam" id="PF00150"/>
    </source>
</evidence>
<evidence type="ECO:0000256" key="9">
    <source>
        <dbReference type="SAM" id="MobiDB-lite"/>
    </source>
</evidence>
<dbReference type="STRING" id="41875.K8EHT5"/>
<dbReference type="InterPro" id="IPR017853">
    <property type="entry name" value="GH"/>
</dbReference>
<evidence type="ECO:0000256" key="2">
    <source>
        <dbReference type="ARBA" id="ARBA00004613"/>
    </source>
</evidence>
<feature type="region of interest" description="Disordered" evidence="9">
    <location>
        <begin position="532"/>
        <end position="553"/>
    </location>
</feature>
<comment type="subcellular location">
    <subcellularLocation>
        <location evidence="2">Secreted</location>
    </subcellularLocation>
</comment>
<dbReference type="OrthoDB" id="406631at2759"/>
<feature type="domain" description="Glycoside hydrolase family 5" evidence="11">
    <location>
        <begin position="90"/>
        <end position="366"/>
    </location>
</feature>
<feature type="compositionally biased region" description="Polar residues" evidence="9">
    <location>
        <begin position="540"/>
        <end position="553"/>
    </location>
</feature>
<reference evidence="12 13" key="1">
    <citation type="submission" date="2011-10" db="EMBL/GenBank/DDBJ databases">
        <authorList>
            <person name="Genoscope - CEA"/>
        </authorList>
    </citation>
    <scope>NUCLEOTIDE SEQUENCE [LARGE SCALE GENOMIC DNA]</scope>
    <source>
        <strain evidence="12 13">RCC 1105</strain>
    </source>
</reference>
<dbReference type="PANTHER" id="PTHR31451:SF39">
    <property type="entry name" value="MANNAN ENDO-1,4-BETA-MANNOSIDASE 1"/>
    <property type="match status" value="1"/>
</dbReference>
<evidence type="ECO:0000313" key="13">
    <source>
        <dbReference type="Proteomes" id="UP000198341"/>
    </source>
</evidence>